<keyword evidence="2" id="KW-1133">Transmembrane helix</keyword>
<comment type="caution">
    <text evidence="4">The sequence shown here is derived from an EMBL/GenBank/DDBJ whole genome shotgun (WGS) entry which is preliminary data.</text>
</comment>
<proteinExistence type="predicted"/>
<feature type="transmembrane region" description="Helical" evidence="2">
    <location>
        <begin position="12"/>
        <end position="34"/>
    </location>
</feature>
<reference evidence="4" key="1">
    <citation type="submission" date="2022-06" db="EMBL/GenBank/DDBJ databases">
        <title>Gramella sediminis sp. nov., isolated from deep-sea sediment of the Indian Ocean.</title>
        <authorList>
            <person name="Yang L."/>
        </authorList>
    </citation>
    <scope>NUCLEOTIDE SEQUENCE</scope>
    <source>
        <strain evidence="4">HMD3159</strain>
    </source>
</reference>
<feature type="transmembrane region" description="Helical" evidence="2">
    <location>
        <begin position="46"/>
        <end position="64"/>
    </location>
</feature>
<dbReference type="InterPro" id="IPR036890">
    <property type="entry name" value="HATPase_C_sf"/>
</dbReference>
<protein>
    <submittedName>
        <fullName evidence="4">Histidine kinase</fullName>
    </submittedName>
</protein>
<evidence type="ECO:0000256" key="2">
    <source>
        <dbReference type="SAM" id="Phobius"/>
    </source>
</evidence>
<feature type="transmembrane region" description="Helical" evidence="2">
    <location>
        <begin position="114"/>
        <end position="139"/>
    </location>
</feature>
<organism evidence="4 5">
    <name type="scientific">Gramella jeungdoensis</name>
    <dbReference type="NCBI Taxonomy" id="708091"/>
    <lineage>
        <taxon>Bacteria</taxon>
        <taxon>Pseudomonadati</taxon>
        <taxon>Bacteroidota</taxon>
        <taxon>Flavobacteriia</taxon>
        <taxon>Flavobacteriales</taxon>
        <taxon>Flavobacteriaceae</taxon>
        <taxon>Christiangramia</taxon>
    </lineage>
</organism>
<keyword evidence="2" id="KW-0812">Transmembrane</keyword>
<evidence type="ECO:0000313" key="4">
    <source>
        <dbReference type="EMBL" id="MCM8570857.1"/>
    </source>
</evidence>
<dbReference type="EMBL" id="JAMSCK010000006">
    <property type="protein sequence ID" value="MCM8570857.1"/>
    <property type="molecule type" value="Genomic_DNA"/>
</dbReference>
<dbReference type="PANTHER" id="PTHR34220">
    <property type="entry name" value="SENSOR HISTIDINE KINASE YPDA"/>
    <property type="match status" value="1"/>
</dbReference>
<dbReference type="Pfam" id="PF06580">
    <property type="entry name" value="His_kinase"/>
    <property type="match status" value="1"/>
</dbReference>
<name>A0ABT0Z556_9FLAO</name>
<keyword evidence="4" id="KW-0418">Kinase</keyword>
<dbReference type="PANTHER" id="PTHR34220:SF7">
    <property type="entry name" value="SENSOR HISTIDINE KINASE YPDA"/>
    <property type="match status" value="1"/>
</dbReference>
<keyword evidence="1" id="KW-0175">Coiled coil</keyword>
<gene>
    <name evidence="4" type="ORF">NE848_15785</name>
</gene>
<dbReference type="Gene3D" id="3.30.565.10">
    <property type="entry name" value="Histidine kinase-like ATPase, C-terminal domain"/>
    <property type="match status" value="1"/>
</dbReference>
<sequence>MTVSANNNYEISLLHHVVFWLIYFLFNTFRWGIYYNDYLLSLKGNLLGFPIHMVLCYLTIYFLIPKFIFKRKFFLFSISLLSLIFFMVWIKYIATYLLISQNVWPEGPETTRFTLNWAIVMMLGELYVISFVTAIKITVDWLRENRRSTQLKKAQLESELRFLRTQISPHFLFNTLNNIYSLSLEKSDKVPETIIKLSEFMKYLLYGTHKDKHSLKKEIDCIENYIALESIRHGDKLKLEMEINGESKEKKIRPMILIPFIENAFKHGANQSVNSVEIKIFLNIEGDLLKFKVTNTMPSEQLNKHEVGGIGVSNVKKRLSLSYSKNDYHLNIKKKSNKFIVELNLKLT</sequence>
<keyword evidence="5" id="KW-1185">Reference proteome</keyword>
<dbReference type="InterPro" id="IPR050640">
    <property type="entry name" value="Bact_2-comp_sensor_kinase"/>
</dbReference>
<feature type="domain" description="Signal transduction histidine kinase internal region" evidence="3">
    <location>
        <begin position="158"/>
        <end position="237"/>
    </location>
</feature>
<dbReference type="Proteomes" id="UP001155077">
    <property type="component" value="Unassembled WGS sequence"/>
</dbReference>
<evidence type="ECO:0000256" key="1">
    <source>
        <dbReference type="SAM" id="Coils"/>
    </source>
</evidence>
<dbReference type="InterPro" id="IPR010559">
    <property type="entry name" value="Sig_transdc_His_kin_internal"/>
</dbReference>
<keyword evidence="2" id="KW-0472">Membrane</keyword>
<keyword evidence="4" id="KW-0808">Transferase</keyword>
<evidence type="ECO:0000313" key="5">
    <source>
        <dbReference type="Proteomes" id="UP001155077"/>
    </source>
</evidence>
<feature type="transmembrane region" description="Helical" evidence="2">
    <location>
        <begin position="73"/>
        <end position="94"/>
    </location>
</feature>
<accession>A0ABT0Z556</accession>
<feature type="coiled-coil region" evidence="1">
    <location>
        <begin position="139"/>
        <end position="166"/>
    </location>
</feature>
<dbReference type="GO" id="GO:0016301">
    <property type="term" value="F:kinase activity"/>
    <property type="evidence" value="ECO:0007669"/>
    <property type="project" value="UniProtKB-KW"/>
</dbReference>
<evidence type="ECO:0000259" key="3">
    <source>
        <dbReference type="Pfam" id="PF06580"/>
    </source>
</evidence>